<evidence type="ECO:0000256" key="1">
    <source>
        <dbReference type="SAM" id="MobiDB-lite"/>
    </source>
</evidence>
<dbReference type="AlphaFoldDB" id="W4LGR7"/>
<dbReference type="HOGENOM" id="CLU_3197432_0_0_7"/>
<gene>
    <name evidence="2" type="ORF">ETSY1_26265</name>
</gene>
<evidence type="ECO:0000313" key="2">
    <source>
        <dbReference type="EMBL" id="ETW96536.1"/>
    </source>
</evidence>
<proteinExistence type="predicted"/>
<keyword evidence="3" id="KW-1185">Reference proteome</keyword>
<comment type="caution">
    <text evidence="2">The sequence shown here is derived from an EMBL/GenBank/DDBJ whole genome shotgun (WGS) entry which is preliminary data.</text>
</comment>
<reference evidence="2 3" key="1">
    <citation type="journal article" date="2014" name="Nature">
        <title>An environmental bacterial taxon with a large and distinct metabolic repertoire.</title>
        <authorList>
            <person name="Wilson M.C."/>
            <person name="Mori T."/>
            <person name="Ruckert C."/>
            <person name="Uria A.R."/>
            <person name="Helf M.J."/>
            <person name="Takada K."/>
            <person name="Gernert C."/>
            <person name="Steffens U.A."/>
            <person name="Heycke N."/>
            <person name="Schmitt S."/>
            <person name="Rinke C."/>
            <person name="Helfrich E.J."/>
            <person name="Brachmann A.O."/>
            <person name="Gurgui C."/>
            <person name="Wakimoto T."/>
            <person name="Kracht M."/>
            <person name="Crusemann M."/>
            <person name="Hentschel U."/>
            <person name="Abe I."/>
            <person name="Matsunaga S."/>
            <person name="Kalinowski J."/>
            <person name="Takeyama H."/>
            <person name="Piel J."/>
        </authorList>
    </citation>
    <scope>NUCLEOTIDE SEQUENCE [LARGE SCALE GENOMIC DNA]</scope>
    <source>
        <strain evidence="3">TSY1</strain>
    </source>
</reference>
<dbReference type="Proteomes" id="UP000019141">
    <property type="component" value="Unassembled WGS sequence"/>
</dbReference>
<accession>W4LGR7</accession>
<dbReference type="EMBL" id="AZHW01000774">
    <property type="protein sequence ID" value="ETW96536.1"/>
    <property type="molecule type" value="Genomic_DNA"/>
</dbReference>
<protein>
    <submittedName>
        <fullName evidence="2">Uncharacterized protein</fullName>
    </submittedName>
</protein>
<name>W4LGR7_ENTF1</name>
<organism evidence="2 3">
    <name type="scientific">Entotheonella factor</name>
    <dbReference type="NCBI Taxonomy" id="1429438"/>
    <lineage>
        <taxon>Bacteria</taxon>
        <taxon>Pseudomonadati</taxon>
        <taxon>Nitrospinota/Tectimicrobiota group</taxon>
        <taxon>Candidatus Tectimicrobiota</taxon>
        <taxon>Candidatus Entotheonellia</taxon>
        <taxon>Candidatus Entotheonellales</taxon>
        <taxon>Candidatus Entotheonellaceae</taxon>
        <taxon>Candidatus Entotheonella</taxon>
    </lineage>
</organism>
<sequence length="45" mass="4791">MTQDTQIVLPFASLRGKNLQADFDGGTPRLSEAGCESRNAVNANP</sequence>
<evidence type="ECO:0000313" key="3">
    <source>
        <dbReference type="Proteomes" id="UP000019141"/>
    </source>
</evidence>
<feature type="region of interest" description="Disordered" evidence="1">
    <location>
        <begin position="23"/>
        <end position="45"/>
    </location>
</feature>